<dbReference type="Pfam" id="PF12708">
    <property type="entry name" value="Pect-lyase_RHGA_epim"/>
    <property type="match status" value="1"/>
</dbReference>
<protein>
    <submittedName>
        <fullName evidence="6">Glycoside hydrolase family 28 protein</fullName>
    </submittedName>
</protein>
<keyword evidence="3 4" id="KW-0326">Glycosidase</keyword>
<reference evidence="7" key="1">
    <citation type="submission" date="2018-08" db="EMBL/GenBank/DDBJ databases">
        <authorList>
            <person name="Liu Z.-W."/>
            <person name="Du Z.-J."/>
        </authorList>
    </citation>
    <scope>NUCLEOTIDE SEQUENCE [LARGE SCALE GENOMIC DNA]</scope>
    <source>
        <strain evidence="7">H4X</strain>
    </source>
</reference>
<dbReference type="InterPro" id="IPR000743">
    <property type="entry name" value="Glyco_hydro_28"/>
</dbReference>
<dbReference type="OrthoDB" id="9795222at2"/>
<accession>A0A3D8LDF2</accession>
<dbReference type="GO" id="GO:0004650">
    <property type="term" value="F:polygalacturonase activity"/>
    <property type="evidence" value="ECO:0007669"/>
    <property type="project" value="InterPro"/>
</dbReference>
<feature type="domain" description="Rhamnogalacturonase A/B/Epimerase-like pectate lyase" evidence="5">
    <location>
        <begin position="46"/>
        <end position="100"/>
    </location>
</feature>
<dbReference type="Pfam" id="PF00295">
    <property type="entry name" value="Glyco_hydro_28"/>
    <property type="match status" value="1"/>
</dbReference>
<keyword evidence="7" id="KW-1185">Reference proteome</keyword>
<dbReference type="Gene3D" id="2.160.20.10">
    <property type="entry name" value="Single-stranded right-handed beta-helix, Pectin lyase-like"/>
    <property type="match status" value="1"/>
</dbReference>
<dbReference type="SMART" id="SM00710">
    <property type="entry name" value="PbH1"/>
    <property type="match status" value="4"/>
</dbReference>
<gene>
    <name evidence="6" type="ORF">DXT99_09565</name>
</gene>
<evidence type="ECO:0000259" key="5">
    <source>
        <dbReference type="Pfam" id="PF12708"/>
    </source>
</evidence>
<evidence type="ECO:0000313" key="7">
    <source>
        <dbReference type="Proteomes" id="UP000256708"/>
    </source>
</evidence>
<dbReference type="SUPFAM" id="SSF51126">
    <property type="entry name" value="Pectin lyase-like"/>
    <property type="match status" value="1"/>
</dbReference>
<evidence type="ECO:0000256" key="4">
    <source>
        <dbReference type="RuleBase" id="RU361169"/>
    </source>
</evidence>
<evidence type="ECO:0000256" key="2">
    <source>
        <dbReference type="ARBA" id="ARBA00022801"/>
    </source>
</evidence>
<dbReference type="EMBL" id="QRGR01000009">
    <property type="protein sequence ID" value="RDV15435.1"/>
    <property type="molecule type" value="Genomic_DNA"/>
</dbReference>
<proteinExistence type="inferred from homology"/>
<dbReference type="PROSITE" id="PS00502">
    <property type="entry name" value="POLYGALACTURONASE"/>
    <property type="match status" value="1"/>
</dbReference>
<dbReference type="InterPro" id="IPR006626">
    <property type="entry name" value="PbH1"/>
</dbReference>
<dbReference type="InterPro" id="IPR011050">
    <property type="entry name" value="Pectin_lyase_fold/virulence"/>
</dbReference>
<keyword evidence="2 4" id="KW-0378">Hydrolase</keyword>
<dbReference type="PANTHER" id="PTHR31339:SF9">
    <property type="entry name" value="PLASMIN AND FIBRONECTIN-BINDING PROTEIN A"/>
    <property type="match status" value="1"/>
</dbReference>
<dbReference type="InterPro" id="IPR024535">
    <property type="entry name" value="RHGA/B-epi-like_pectate_lyase"/>
</dbReference>
<comment type="similarity">
    <text evidence="1 4">Belongs to the glycosyl hydrolase 28 family.</text>
</comment>
<dbReference type="Proteomes" id="UP000256708">
    <property type="component" value="Unassembled WGS sequence"/>
</dbReference>
<dbReference type="GO" id="GO:0005975">
    <property type="term" value="P:carbohydrate metabolic process"/>
    <property type="evidence" value="ECO:0007669"/>
    <property type="project" value="InterPro"/>
</dbReference>
<organism evidence="6 7">
    <name type="scientific">Pontibacter diazotrophicus</name>
    <dbReference type="NCBI Taxonomy" id="1400979"/>
    <lineage>
        <taxon>Bacteria</taxon>
        <taxon>Pseudomonadati</taxon>
        <taxon>Bacteroidota</taxon>
        <taxon>Cytophagia</taxon>
        <taxon>Cytophagales</taxon>
        <taxon>Hymenobacteraceae</taxon>
        <taxon>Pontibacter</taxon>
    </lineage>
</organism>
<dbReference type="AlphaFoldDB" id="A0A3D8LDF2"/>
<evidence type="ECO:0000256" key="3">
    <source>
        <dbReference type="ARBA" id="ARBA00023295"/>
    </source>
</evidence>
<evidence type="ECO:0000256" key="1">
    <source>
        <dbReference type="ARBA" id="ARBA00008834"/>
    </source>
</evidence>
<comment type="caution">
    <text evidence="6">The sequence shown here is derived from an EMBL/GenBank/DDBJ whole genome shotgun (WGS) entry which is preliminary data.</text>
</comment>
<dbReference type="PANTHER" id="PTHR31339">
    <property type="entry name" value="PECTIN LYASE-RELATED"/>
    <property type="match status" value="1"/>
</dbReference>
<name>A0A3D8LDF2_9BACT</name>
<evidence type="ECO:0000313" key="6">
    <source>
        <dbReference type="EMBL" id="RDV15435.1"/>
    </source>
</evidence>
<dbReference type="InterPro" id="IPR051801">
    <property type="entry name" value="GH28_Enzymes"/>
</dbReference>
<sequence>MSVFSSCSNSSNTANQSKAAASTDAWEHAAEVLTQIVPPTFPDRDFNIMAYGALADGKADNSAAIKAAIEACNQAGGGRVVVPAGKYLSGPIYLESNVNLHLEKGATILFSTNPKDYLPLVYTRWEGVELMNYSPLIYAFEEKNIAVTGEGTLDGQANETNWWPWKGNKKYGWQAGTPNQTDDDKRAALFEMAENNVPVSERQFGEGFYLRPQFVQPYRCENVLIEGVTIINSPMWILNPVLCTNVTIQQVTVESQGPNSDGCDPESCKNVLIKDCYFNTGDDCIAIKSGRNADGRRINVPSENIIIQGCSMANGHGGVVIGSEISGGVRNVFAEDCTMNSPLLDRALRIKTSSMRGGVVENVYLRNIEVGQVAEQIIRVNMFYEDEGPYLPTVRNIEVKNMTVKNGGKVGVLLEGYEQSPVENLRLINVKINKVDVPYKFSNVKDVFFNDVIINGEQIEFEETPEVQD</sequence>
<dbReference type="RefSeq" id="WP_115565454.1">
    <property type="nucleotide sequence ID" value="NZ_QRGR01000009.1"/>
</dbReference>
<dbReference type="InterPro" id="IPR012334">
    <property type="entry name" value="Pectin_lyas_fold"/>
</dbReference>